<evidence type="ECO:0000256" key="1">
    <source>
        <dbReference type="SAM" id="MobiDB-lite"/>
    </source>
</evidence>
<dbReference type="AlphaFoldDB" id="A0A7K1LGY7"/>
<gene>
    <name evidence="3" type="ORF">GMA10_04360</name>
</gene>
<dbReference type="PANTHER" id="PTHR34473:SF2">
    <property type="entry name" value="UPF0699 TRANSMEMBRANE PROTEIN YDBT"/>
    <property type="match status" value="1"/>
</dbReference>
<proteinExistence type="predicted"/>
<sequence length="164" mass="17936">MNILPHVVETSEDGGVDGYRLRSALEGSGPENGFVVAPRRSRWLDPFNYRRNGYATTPDLLLLRGGWLRRRLSVVPHERTQSVALESGPLLRRLGLATARLDSVGGEVSTKVEHLATEDVREMIREQAARAAFARRISADTTPGTPTAPRTDTSLTPSEDSATS</sequence>
<dbReference type="OrthoDB" id="3190163at2"/>
<feature type="compositionally biased region" description="Polar residues" evidence="1">
    <location>
        <begin position="139"/>
        <end position="164"/>
    </location>
</feature>
<dbReference type="InterPro" id="IPR005182">
    <property type="entry name" value="YdbS-like_PH"/>
</dbReference>
<organism evidence="3 4">
    <name type="scientific">Rothia koreensis</name>
    <dbReference type="NCBI Taxonomy" id="592378"/>
    <lineage>
        <taxon>Bacteria</taxon>
        <taxon>Bacillati</taxon>
        <taxon>Actinomycetota</taxon>
        <taxon>Actinomycetes</taxon>
        <taxon>Micrococcales</taxon>
        <taxon>Micrococcaceae</taxon>
        <taxon>Rothia</taxon>
    </lineage>
</organism>
<comment type="caution">
    <text evidence="3">The sequence shown here is derived from an EMBL/GenBank/DDBJ whole genome shotgun (WGS) entry which is preliminary data.</text>
</comment>
<name>A0A7K1LGY7_9MICC</name>
<evidence type="ECO:0000259" key="2">
    <source>
        <dbReference type="Pfam" id="PF03703"/>
    </source>
</evidence>
<dbReference type="Pfam" id="PF03703">
    <property type="entry name" value="bPH_2"/>
    <property type="match status" value="1"/>
</dbReference>
<feature type="domain" description="YdbS-like PH" evidence="2">
    <location>
        <begin position="49"/>
        <end position="124"/>
    </location>
</feature>
<keyword evidence="4" id="KW-1185">Reference proteome</keyword>
<evidence type="ECO:0000313" key="4">
    <source>
        <dbReference type="Proteomes" id="UP000462152"/>
    </source>
</evidence>
<dbReference type="Proteomes" id="UP000462152">
    <property type="component" value="Unassembled WGS sequence"/>
</dbReference>
<protein>
    <submittedName>
        <fullName evidence="3">PH domain-containing protein</fullName>
    </submittedName>
</protein>
<evidence type="ECO:0000313" key="3">
    <source>
        <dbReference type="EMBL" id="MUN54451.1"/>
    </source>
</evidence>
<accession>A0A7K1LGY7</accession>
<reference evidence="3 4" key="1">
    <citation type="submission" date="2019-12" db="EMBL/GenBank/DDBJ databases">
        <authorList>
            <person name="Li J."/>
            <person name="Shi Y."/>
            <person name="Xu G."/>
            <person name="Xiao D."/>
            <person name="Ran X."/>
        </authorList>
    </citation>
    <scope>NUCLEOTIDE SEQUENCE [LARGE SCALE GENOMIC DNA]</scope>
    <source>
        <strain evidence="3 4">JCM 15915</strain>
    </source>
</reference>
<dbReference type="PANTHER" id="PTHR34473">
    <property type="entry name" value="UPF0699 TRANSMEMBRANE PROTEIN YDBS"/>
    <property type="match status" value="1"/>
</dbReference>
<feature type="region of interest" description="Disordered" evidence="1">
    <location>
        <begin position="136"/>
        <end position="164"/>
    </location>
</feature>
<dbReference type="EMBL" id="WOGT01000002">
    <property type="protein sequence ID" value="MUN54451.1"/>
    <property type="molecule type" value="Genomic_DNA"/>
</dbReference>